<dbReference type="GO" id="GO:0016787">
    <property type="term" value="F:hydrolase activity"/>
    <property type="evidence" value="ECO:0007669"/>
    <property type="project" value="InterPro"/>
</dbReference>
<dbReference type="Pfam" id="PF04909">
    <property type="entry name" value="Amidohydro_2"/>
    <property type="match status" value="1"/>
</dbReference>
<dbReference type="InterPro" id="IPR032466">
    <property type="entry name" value="Metal_Hydrolase"/>
</dbReference>
<organism evidence="2 3">
    <name type="scientific">Dictyobacter kobayashii</name>
    <dbReference type="NCBI Taxonomy" id="2014872"/>
    <lineage>
        <taxon>Bacteria</taxon>
        <taxon>Bacillati</taxon>
        <taxon>Chloroflexota</taxon>
        <taxon>Ktedonobacteria</taxon>
        <taxon>Ktedonobacterales</taxon>
        <taxon>Dictyobacteraceae</taxon>
        <taxon>Dictyobacter</taxon>
    </lineage>
</organism>
<sequence length="107" mass="11764">MIGVAALIFAGLAEQEYTRDDGWKGSAPGAARKNLYIDTMGFDLSTLRFALDLLGPEHLIIGSDWPIMPITTRRRVDEILLHLNLTEAQKAAVLSGNTERLLTPITD</sequence>
<evidence type="ECO:0000259" key="1">
    <source>
        <dbReference type="Pfam" id="PF04909"/>
    </source>
</evidence>
<dbReference type="AlphaFoldDB" id="A0A402AWK8"/>
<dbReference type="Proteomes" id="UP000287188">
    <property type="component" value="Unassembled WGS sequence"/>
</dbReference>
<accession>A0A402AWK8</accession>
<reference evidence="3" key="1">
    <citation type="submission" date="2018-12" db="EMBL/GenBank/DDBJ databases">
        <title>Tengunoibacter tsumagoiensis gen. nov., sp. nov., Dictyobacter kobayashii sp. nov., D. alpinus sp. nov., and D. joshuensis sp. nov. and description of Dictyobacteraceae fam. nov. within the order Ktedonobacterales isolated from Tengu-no-mugimeshi.</title>
        <authorList>
            <person name="Wang C.M."/>
            <person name="Zheng Y."/>
            <person name="Sakai Y."/>
            <person name="Toyoda A."/>
            <person name="Minakuchi Y."/>
            <person name="Abe K."/>
            <person name="Yokota A."/>
            <person name="Yabe S."/>
        </authorList>
    </citation>
    <scope>NUCLEOTIDE SEQUENCE [LARGE SCALE GENOMIC DNA]</scope>
    <source>
        <strain evidence="3">Uno11</strain>
    </source>
</reference>
<evidence type="ECO:0000313" key="3">
    <source>
        <dbReference type="Proteomes" id="UP000287188"/>
    </source>
</evidence>
<gene>
    <name evidence="2" type="ORF">KDK_72580</name>
</gene>
<name>A0A402AWK8_9CHLR</name>
<dbReference type="EMBL" id="BIFS01000002">
    <property type="protein sequence ID" value="GCE23458.1"/>
    <property type="molecule type" value="Genomic_DNA"/>
</dbReference>
<dbReference type="InterPro" id="IPR006680">
    <property type="entry name" value="Amidohydro-rel"/>
</dbReference>
<feature type="domain" description="Amidohydrolase-related" evidence="1">
    <location>
        <begin position="30"/>
        <end position="102"/>
    </location>
</feature>
<protein>
    <recommendedName>
        <fullName evidence="1">Amidohydrolase-related domain-containing protein</fullName>
    </recommendedName>
</protein>
<proteinExistence type="predicted"/>
<dbReference type="SUPFAM" id="SSF51556">
    <property type="entry name" value="Metallo-dependent hydrolases"/>
    <property type="match status" value="1"/>
</dbReference>
<comment type="caution">
    <text evidence="2">The sequence shown here is derived from an EMBL/GenBank/DDBJ whole genome shotgun (WGS) entry which is preliminary data.</text>
</comment>
<evidence type="ECO:0000313" key="2">
    <source>
        <dbReference type="EMBL" id="GCE23458.1"/>
    </source>
</evidence>
<dbReference type="Gene3D" id="3.20.20.140">
    <property type="entry name" value="Metal-dependent hydrolases"/>
    <property type="match status" value="1"/>
</dbReference>
<keyword evidence="3" id="KW-1185">Reference proteome</keyword>